<dbReference type="AlphaFoldDB" id="A0A4R4NX38"/>
<keyword evidence="1" id="KW-1133">Transmembrane helix</keyword>
<name>A0A4R4NX38_9ACTN</name>
<protein>
    <submittedName>
        <fullName evidence="2">Uncharacterized protein</fullName>
    </submittedName>
</protein>
<sequence length="171" mass="19126">MPTMGELGPAEWTAELQRSGRVVFQLRRRPVALRAAVILLLLAPSNVFNIGEFADESTVGRIFDVFGWAVYAFILGGITWQLVTRRPIVVVDGEGIRSGSRFMPWDAVGKAGIPHGARIFSSLPVLPADVWAKEIRILRDNVRDLTAFSAWLNDLRPQRRRTEEEPHADHG</sequence>
<reference evidence="2 3" key="1">
    <citation type="submission" date="2019-03" db="EMBL/GenBank/DDBJ databases">
        <title>Draft genome sequences of novel Actinobacteria.</title>
        <authorList>
            <person name="Sahin N."/>
            <person name="Ay H."/>
            <person name="Saygin H."/>
        </authorList>
    </citation>
    <scope>NUCLEOTIDE SEQUENCE [LARGE SCALE GENOMIC DNA]</scope>
    <source>
        <strain evidence="2 3">JCM 30547</strain>
    </source>
</reference>
<accession>A0A4R4NX38</accession>
<dbReference type="RefSeq" id="WP_132416297.1">
    <property type="nucleotide sequence ID" value="NZ_SMKA01000479.1"/>
</dbReference>
<gene>
    <name evidence="2" type="ORF">E1261_44265</name>
</gene>
<dbReference type="Proteomes" id="UP000295075">
    <property type="component" value="Unassembled WGS sequence"/>
</dbReference>
<organism evidence="2 3">
    <name type="scientific">Kribbella albertanoniae</name>
    <dbReference type="NCBI Taxonomy" id="1266829"/>
    <lineage>
        <taxon>Bacteria</taxon>
        <taxon>Bacillati</taxon>
        <taxon>Actinomycetota</taxon>
        <taxon>Actinomycetes</taxon>
        <taxon>Propionibacteriales</taxon>
        <taxon>Kribbellaceae</taxon>
        <taxon>Kribbella</taxon>
    </lineage>
</organism>
<feature type="transmembrane region" description="Helical" evidence="1">
    <location>
        <begin position="31"/>
        <end position="50"/>
    </location>
</feature>
<comment type="caution">
    <text evidence="2">The sequence shown here is derived from an EMBL/GenBank/DDBJ whole genome shotgun (WGS) entry which is preliminary data.</text>
</comment>
<keyword evidence="1" id="KW-0812">Transmembrane</keyword>
<dbReference type="OrthoDB" id="3824865at2"/>
<dbReference type="EMBL" id="SMKA01000479">
    <property type="protein sequence ID" value="TDC14105.1"/>
    <property type="molecule type" value="Genomic_DNA"/>
</dbReference>
<feature type="transmembrane region" description="Helical" evidence="1">
    <location>
        <begin position="62"/>
        <end position="83"/>
    </location>
</feature>
<proteinExistence type="predicted"/>
<keyword evidence="1" id="KW-0472">Membrane</keyword>
<evidence type="ECO:0000313" key="3">
    <source>
        <dbReference type="Proteomes" id="UP000295075"/>
    </source>
</evidence>
<keyword evidence="3" id="KW-1185">Reference proteome</keyword>
<evidence type="ECO:0000256" key="1">
    <source>
        <dbReference type="SAM" id="Phobius"/>
    </source>
</evidence>
<evidence type="ECO:0000313" key="2">
    <source>
        <dbReference type="EMBL" id="TDC14105.1"/>
    </source>
</evidence>